<comment type="caution">
    <text evidence="3">The sequence shown here is derived from an EMBL/GenBank/DDBJ whole genome shotgun (WGS) entry which is preliminary data.</text>
</comment>
<dbReference type="PANTHER" id="PTHR30032:SF4">
    <property type="entry name" value="AMIDASE ENHANCER"/>
    <property type="match status" value="1"/>
</dbReference>
<keyword evidence="1" id="KW-0812">Transmembrane</keyword>
<gene>
    <name evidence="3" type="ORF">WMO41_13550</name>
</gene>
<accession>A0ABV1HPC2</accession>
<keyword evidence="4" id="KW-1185">Reference proteome</keyword>
<feature type="transmembrane region" description="Helical" evidence="1">
    <location>
        <begin position="7"/>
        <end position="26"/>
    </location>
</feature>
<proteinExistence type="predicted"/>
<reference evidence="3 4" key="1">
    <citation type="submission" date="2024-03" db="EMBL/GenBank/DDBJ databases">
        <title>Human intestinal bacterial collection.</title>
        <authorList>
            <person name="Pauvert C."/>
            <person name="Hitch T.C.A."/>
            <person name="Clavel T."/>
        </authorList>
    </citation>
    <scope>NUCLEOTIDE SEQUENCE [LARGE SCALE GENOMIC DNA]</scope>
    <source>
        <strain evidence="3 4">CLA-AP-H27</strain>
    </source>
</reference>
<dbReference type="NCBIfam" id="TIGR02669">
    <property type="entry name" value="SpoIID_LytB"/>
    <property type="match status" value="1"/>
</dbReference>
<evidence type="ECO:0000313" key="4">
    <source>
        <dbReference type="Proteomes" id="UP001437460"/>
    </source>
</evidence>
<evidence type="ECO:0000259" key="2">
    <source>
        <dbReference type="Pfam" id="PF08486"/>
    </source>
</evidence>
<protein>
    <submittedName>
        <fullName evidence="3">SpoIID/LytB domain-containing protein</fullName>
    </submittedName>
</protein>
<keyword evidence="1" id="KW-0472">Membrane</keyword>
<dbReference type="Proteomes" id="UP001437460">
    <property type="component" value="Unassembled WGS sequence"/>
</dbReference>
<evidence type="ECO:0000313" key="3">
    <source>
        <dbReference type="EMBL" id="MEQ2564174.1"/>
    </source>
</evidence>
<evidence type="ECO:0000256" key="1">
    <source>
        <dbReference type="SAM" id="Phobius"/>
    </source>
</evidence>
<dbReference type="PANTHER" id="PTHR30032">
    <property type="entry name" value="N-ACETYLMURAMOYL-L-ALANINE AMIDASE-RELATED"/>
    <property type="match status" value="1"/>
</dbReference>
<name>A0ABV1HPC2_9FIRM</name>
<dbReference type="InterPro" id="IPR051922">
    <property type="entry name" value="Bact_Sporulation_Assoc"/>
</dbReference>
<dbReference type="RefSeq" id="WP_349230219.1">
    <property type="nucleotide sequence ID" value="NZ_JBBMFJ010000033.1"/>
</dbReference>
<organism evidence="3 4">
    <name type="scientific">Ventrimonas faecis</name>
    <dbReference type="NCBI Taxonomy" id="3133170"/>
    <lineage>
        <taxon>Bacteria</taxon>
        <taxon>Bacillati</taxon>
        <taxon>Bacillota</taxon>
        <taxon>Clostridia</taxon>
        <taxon>Lachnospirales</taxon>
        <taxon>Lachnospiraceae</taxon>
        <taxon>Ventrimonas</taxon>
    </lineage>
</organism>
<dbReference type="Pfam" id="PF08486">
    <property type="entry name" value="SpoIID"/>
    <property type="match status" value="1"/>
</dbReference>
<sequence length="754" mass="83358">MKKRNMIRWILGIPVIVLTLILVILICEPEKSGITRAAAAKSVALAVLSPEELKAWEKEYGASHFAADEVGEWYVPYLDYLYENGYLDETETPADREHAEDFLTYSEAARIAQQVSGSLKRLVPGTRKNGKKAYPEEDWWLLYDSLLKEADPDGAVHTESIRIYGTPENIQGCPAWTAYTSLGTLTFYGLSLDSYVDHELTVWVRDTELIHVQKDEGQNTLYRNVWILDGDSQGLMVYIGDIQRKIPFRKSYKKTDELIGNLADLTMEHGKITKVSVKKERISGKVLSVQDTAIELEGYGSVPLDEEYKVLKAYGDVKRQQLSDILVGSESQEFVVAKGKICAVIKEREDTADKIRVLILGNGFESRYHAKLEITCPGSVKEIQGDKETMLDPGAVISVASGDGTCSERLVLEPQDGNELTVTSLNRAQGTPSYGGRLEILDTEEGLVLVNEIELEEYLKKVIPSEMPSSYEKEALKAQAVCARTYAFMQSRSNTYSAYGAQIDDSTQFQVYNNVDPDEKTAQAVQETYGKMLYYDGNPITAYYFSTSCGTTTNAAIWDSDPEDTPYLRCLSLQTARSRLSFASEEEFASFIKKKDFSAYDSSYPLYRWNFKTNGTIIASHVSGVGTVTSVSVTERGPGGVAMKLLVKGSEGETTISGQNAIRSALGDASIQLNYGVGKTSEGWSLLPSGFLIIEETGTDENGVAQFRVYGGGYGHGVGMSQNGAQAMAKAGMGYEEILKYFYDGVTIEEKNKL</sequence>
<keyword evidence="1" id="KW-1133">Transmembrane helix</keyword>
<dbReference type="EMBL" id="JBBMFJ010000033">
    <property type="protein sequence ID" value="MEQ2564174.1"/>
    <property type="molecule type" value="Genomic_DNA"/>
</dbReference>
<feature type="domain" description="Sporulation stage II protein D amidase enhancer LytB N-terminal" evidence="2">
    <location>
        <begin position="444"/>
        <end position="535"/>
    </location>
</feature>
<dbReference type="InterPro" id="IPR013486">
    <property type="entry name" value="SpoIID/LytB"/>
</dbReference>
<dbReference type="InterPro" id="IPR013693">
    <property type="entry name" value="SpoIID/LytB_N"/>
</dbReference>